<keyword evidence="1" id="KW-0812">Transmembrane</keyword>
<evidence type="ECO:0000313" key="2">
    <source>
        <dbReference type="EMBL" id="SHI17731.1"/>
    </source>
</evidence>
<feature type="transmembrane region" description="Helical" evidence="1">
    <location>
        <begin position="112"/>
        <end position="135"/>
    </location>
</feature>
<dbReference type="InterPro" id="IPR009577">
    <property type="entry name" value="Sm_multidrug_ex"/>
</dbReference>
<evidence type="ECO:0000256" key="1">
    <source>
        <dbReference type="SAM" id="Phobius"/>
    </source>
</evidence>
<dbReference type="STRING" id="1121131.SAMN02745229_01883"/>
<dbReference type="RefSeq" id="WP_242951167.1">
    <property type="nucleotide sequence ID" value="NZ_FQXK01000014.1"/>
</dbReference>
<dbReference type="AlphaFoldDB" id="A0A1M5Z0I1"/>
<feature type="transmembrane region" description="Helical" evidence="1">
    <location>
        <begin position="147"/>
        <end position="171"/>
    </location>
</feature>
<feature type="transmembrane region" description="Helical" evidence="1">
    <location>
        <begin position="15"/>
        <end position="41"/>
    </location>
</feature>
<dbReference type="GeneID" id="89508391"/>
<organism evidence="2 3">
    <name type="scientific">Butyrivibrio fibrisolvens DSM 3071</name>
    <dbReference type="NCBI Taxonomy" id="1121131"/>
    <lineage>
        <taxon>Bacteria</taxon>
        <taxon>Bacillati</taxon>
        <taxon>Bacillota</taxon>
        <taxon>Clostridia</taxon>
        <taxon>Lachnospirales</taxon>
        <taxon>Lachnospiraceae</taxon>
        <taxon>Butyrivibrio</taxon>
    </lineage>
</organism>
<gene>
    <name evidence="2" type="ORF">SAMN02745229_01883</name>
</gene>
<keyword evidence="1" id="KW-0472">Membrane</keyword>
<proteinExistence type="predicted"/>
<dbReference type="PANTHER" id="PTHR36007">
    <property type="entry name" value="TRANSPORT PROTEIN-RELATED"/>
    <property type="match status" value="1"/>
</dbReference>
<evidence type="ECO:0000313" key="3">
    <source>
        <dbReference type="Proteomes" id="UP000184278"/>
    </source>
</evidence>
<keyword evidence="1" id="KW-1133">Transmembrane helix</keyword>
<dbReference type="PANTHER" id="PTHR36007:SF2">
    <property type="entry name" value="TRANSPORT PROTEIN-RELATED"/>
    <property type="match status" value="1"/>
</dbReference>
<sequence length="172" mass="18581">MGHAIVEMFQNAPTWAIYLVIFVVSMLPLIELRGAIPIAYLFREVGIALNMPLVYVIIILGNMLPVPFIFFFARKVLEWGAGKKVIGKFFTFCLQKGHKGGEKLKEKAGNGLLVALLLFVGIPVPGTGAWTGTLAASILDMDFKSSVIAVILGVLLAGIIMSLVSLFGFALI</sequence>
<dbReference type="Proteomes" id="UP000184278">
    <property type="component" value="Unassembled WGS sequence"/>
</dbReference>
<feature type="transmembrane region" description="Helical" evidence="1">
    <location>
        <begin position="53"/>
        <end position="73"/>
    </location>
</feature>
<name>A0A1M5Z0I1_BUTFI</name>
<keyword evidence="3" id="KW-1185">Reference proteome</keyword>
<dbReference type="Pfam" id="PF06695">
    <property type="entry name" value="Sm_multidrug_ex"/>
    <property type="match status" value="1"/>
</dbReference>
<accession>A0A1M5Z0I1</accession>
<dbReference type="EMBL" id="FQXK01000014">
    <property type="protein sequence ID" value="SHI17731.1"/>
    <property type="molecule type" value="Genomic_DNA"/>
</dbReference>
<reference evidence="3" key="1">
    <citation type="submission" date="2016-11" db="EMBL/GenBank/DDBJ databases">
        <authorList>
            <person name="Varghese N."/>
            <person name="Submissions S."/>
        </authorList>
    </citation>
    <scope>NUCLEOTIDE SEQUENCE [LARGE SCALE GENOMIC DNA]</scope>
    <source>
        <strain evidence="3">DSM 3071</strain>
    </source>
</reference>
<protein>
    <submittedName>
        <fullName evidence="2">Uncharacterized membrane protein</fullName>
    </submittedName>
</protein>